<dbReference type="EMBL" id="CP090039">
    <property type="protein sequence ID" value="UPL01876.1"/>
    <property type="molecule type" value="Genomic_DNA"/>
</dbReference>
<reference evidence="1" key="1">
    <citation type="submission" date="2021-11" db="EMBL/GenBank/DDBJ databases">
        <title>Fusarium solani-melongenae Genome sequencing and assembly.</title>
        <authorList>
            <person name="Xie S."/>
            <person name="Huang L."/>
            <person name="Zhang X."/>
        </authorList>
    </citation>
    <scope>NUCLEOTIDE SEQUENCE</scope>
    <source>
        <strain evidence="1">CRI 24-3</strain>
    </source>
</reference>
<evidence type="ECO:0000313" key="1">
    <source>
        <dbReference type="EMBL" id="UPL01876.1"/>
    </source>
</evidence>
<organism evidence="1 2">
    <name type="scientific">Fusarium solani subsp. cucurbitae</name>
    <name type="common">Neocosmosporum cucurbitae</name>
    <dbReference type="NCBI Taxonomy" id="2747967"/>
    <lineage>
        <taxon>Eukaryota</taxon>
        <taxon>Fungi</taxon>
        <taxon>Dikarya</taxon>
        <taxon>Ascomycota</taxon>
        <taxon>Pezizomycotina</taxon>
        <taxon>Sordariomycetes</taxon>
        <taxon>Hypocreomycetidae</taxon>
        <taxon>Hypocreales</taxon>
        <taxon>Nectriaceae</taxon>
        <taxon>Fusarium</taxon>
        <taxon>Fusarium solani species complex</taxon>
    </lineage>
</organism>
<evidence type="ECO:0000313" key="2">
    <source>
        <dbReference type="Proteomes" id="UP000830768"/>
    </source>
</evidence>
<name>A0ACD3ZLA5_FUSSC</name>
<protein>
    <submittedName>
        <fullName evidence="1">Uncharacterized protein</fullName>
    </submittedName>
</protein>
<gene>
    <name evidence="1" type="ORF">LCI18_012810</name>
</gene>
<dbReference type="Proteomes" id="UP000830768">
    <property type="component" value="Chromosome 11"/>
</dbReference>
<keyword evidence="2" id="KW-1185">Reference proteome</keyword>
<accession>A0ACD3ZLA5</accession>
<proteinExistence type="predicted"/>
<sequence>MVKDPKVAGIAWHQVTYENIFILAGIYGDHIKSGKMCEITKAVSERYGWDVSANLAYINGPNDASDSVPKIVAQMSRKMVELESRIKALEEPGARPGWDATIQSFGRKAKGALKRSASVLTDRSVGTRGRKDSIRPPSEVSKVNPNLHCGIFNPRTLPDSPEPY</sequence>